<dbReference type="Gene3D" id="3.40.50.360">
    <property type="match status" value="1"/>
</dbReference>
<dbReference type="HOGENOM" id="CLU_050993_3_3_9"/>
<keyword evidence="5" id="KW-1185">Reference proteome</keyword>
<accession>Q97DH2</accession>
<dbReference type="AlphaFoldDB" id="Q97DH2"/>
<organism evidence="4 5">
    <name type="scientific">Clostridium acetobutylicum (strain ATCC 824 / DSM 792 / JCM 1419 / IAM 19013 / LMG 5710 / NBRC 13948 / NRRL B-527 / VKM B-1787 / 2291 / W)</name>
    <dbReference type="NCBI Taxonomy" id="272562"/>
    <lineage>
        <taxon>Bacteria</taxon>
        <taxon>Bacillati</taxon>
        <taxon>Bacillota</taxon>
        <taxon>Clostridia</taxon>
        <taxon>Eubacteriales</taxon>
        <taxon>Clostridiaceae</taxon>
        <taxon>Clostridium</taxon>
    </lineage>
</organism>
<dbReference type="PIR" id="D97330">
    <property type="entry name" value="D97330"/>
</dbReference>
<dbReference type="RefSeq" id="WP_010966771.1">
    <property type="nucleotide sequence ID" value="NC_003030.1"/>
</dbReference>
<dbReference type="PATRIC" id="fig|272562.8.peg.3688"/>
<evidence type="ECO:0000313" key="4">
    <source>
        <dbReference type="EMBL" id="AAK81431.1"/>
    </source>
</evidence>
<dbReference type="PANTHER" id="PTHR43278:SF4">
    <property type="entry name" value="NAD(P)H-DEPENDENT FMN-CONTAINING OXIDOREDUCTASE YWQN-RELATED"/>
    <property type="match status" value="1"/>
</dbReference>
<dbReference type="SMR" id="Q97DH2"/>
<proteinExistence type="predicted"/>
<dbReference type="InterPro" id="IPR005025">
    <property type="entry name" value="FMN_Rdtase-like_dom"/>
</dbReference>
<dbReference type="GO" id="GO:0016491">
    <property type="term" value="F:oxidoreductase activity"/>
    <property type="evidence" value="ECO:0007669"/>
    <property type="project" value="InterPro"/>
</dbReference>
<dbReference type="SUPFAM" id="SSF52218">
    <property type="entry name" value="Flavoproteins"/>
    <property type="match status" value="1"/>
</dbReference>
<dbReference type="OrthoDB" id="9790975at2"/>
<evidence type="ECO:0000256" key="2">
    <source>
        <dbReference type="ARBA" id="ARBA00022643"/>
    </source>
</evidence>
<dbReference type="PANTHER" id="PTHR43278">
    <property type="entry name" value="NAD(P)H-DEPENDENT FMN-CONTAINING OXIDOREDUCTASE YWQN-RELATED"/>
    <property type="match status" value="1"/>
</dbReference>
<dbReference type="Pfam" id="PF03358">
    <property type="entry name" value="FMN_red"/>
    <property type="match status" value="1"/>
</dbReference>
<dbReference type="InterPro" id="IPR051796">
    <property type="entry name" value="ISF_SsuE-like"/>
</dbReference>
<reference evidence="4 5" key="1">
    <citation type="journal article" date="2001" name="J. Bacteriol.">
        <title>Genome sequence and comparative analysis of the solvent-producing bacterium Clostridium acetobutylicum.</title>
        <authorList>
            <person name="Nolling J."/>
            <person name="Breton G."/>
            <person name="Omelchenko M.V."/>
            <person name="Makarova K.S."/>
            <person name="Zeng Q."/>
            <person name="Gibson R."/>
            <person name="Lee H.M."/>
            <person name="Dubois J."/>
            <person name="Qiu D."/>
            <person name="Hitti J."/>
            <person name="Wolf Y.I."/>
            <person name="Tatusov R.L."/>
            <person name="Sabathe F."/>
            <person name="Doucette-Stamm L."/>
            <person name="Soucaille P."/>
            <person name="Daly M.J."/>
            <person name="Bennett G.N."/>
            <person name="Koonin E.V."/>
            <person name="Smith D.R."/>
        </authorList>
    </citation>
    <scope>NUCLEOTIDE SEQUENCE [LARGE SCALE GENOMIC DNA]</scope>
    <source>
        <strain evidence="5">ATCC 824 / DSM 792 / JCM 1419 / LMG 5710 / VKM B-1787</strain>
    </source>
</reference>
<evidence type="ECO:0000313" key="5">
    <source>
        <dbReference type="Proteomes" id="UP000000814"/>
    </source>
</evidence>
<protein>
    <submittedName>
        <fullName evidence="4">Multimeric flavodoxin WrbA family protein</fullName>
    </submittedName>
</protein>
<dbReference type="DNASU" id="1119687"/>
<keyword evidence="1" id="KW-0285">Flavoprotein</keyword>
<gene>
    <name evidence="4" type="ordered locus">CA_C3505</name>
</gene>
<dbReference type="KEGG" id="cac:CA_C3505"/>
<dbReference type="STRING" id="272562.CA_C3505"/>
<dbReference type="Proteomes" id="UP000000814">
    <property type="component" value="Chromosome"/>
</dbReference>
<keyword evidence="2" id="KW-0288">FMN</keyword>
<dbReference type="GeneID" id="44999997"/>
<feature type="domain" description="NADPH-dependent FMN reductase-like" evidence="3">
    <location>
        <begin position="1"/>
        <end position="155"/>
    </location>
</feature>
<name>Q97DH2_CLOAB</name>
<sequence>MKVIGINGSARKDGNTSILIKTVFKELEKEGIETELIELSGKTIKGCMGCFCCKEKKQCIIRDDFFNECFNKMVNADGIILGSPVYSADISSKMKAFLERAGVIVATNSGMLKHKVGACVVAVRRGGGMTAVDALNHFLLNKEVLVVGSTYWNMVYGKDVGDVILDEEGIKNMRNLGENMAWLMKKIRNV</sequence>
<dbReference type="EMBL" id="AE001437">
    <property type="protein sequence ID" value="AAK81431.1"/>
    <property type="molecule type" value="Genomic_DNA"/>
</dbReference>
<dbReference type="InterPro" id="IPR029039">
    <property type="entry name" value="Flavoprotein-like_sf"/>
</dbReference>
<dbReference type="eggNOG" id="COG0655">
    <property type="taxonomic scope" value="Bacteria"/>
</dbReference>
<evidence type="ECO:0000259" key="3">
    <source>
        <dbReference type="Pfam" id="PF03358"/>
    </source>
</evidence>
<evidence type="ECO:0000256" key="1">
    <source>
        <dbReference type="ARBA" id="ARBA00022630"/>
    </source>
</evidence>